<evidence type="ECO:0000259" key="1">
    <source>
        <dbReference type="Pfam" id="PF01909"/>
    </source>
</evidence>
<dbReference type="AlphaFoldDB" id="S8A9X0"/>
<evidence type="ECO:0000313" key="2">
    <source>
        <dbReference type="EMBL" id="EPS39704.1"/>
    </source>
</evidence>
<gene>
    <name evidence="2" type="ORF">H072_6509</name>
</gene>
<dbReference type="GO" id="GO:0016779">
    <property type="term" value="F:nucleotidyltransferase activity"/>
    <property type="evidence" value="ECO:0007669"/>
    <property type="project" value="InterPro"/>
</dbReference>
<accession>S8A9X0</accession>
<organism evidence="2 3">
    <name type="scientific">Dactylellina haptotyla (strain CBS 200.50)</name>
    <name type="common">Nematode-trapping fungus</name>
    <name type="synonym">Monacrosporium haptotylum</name>
    <dbReference type="NCBI Taxonomy" id="1284197"/>
    <lineage>
        <taxon>Eukaryota</taxon>
        <taxon>Fungi</taxon>
        <taxon>Dikarya</taxon>
        <taxon>Ascomycota</taxon>
        <taxon>Pezizomycotina</taxon>
        <taxon>Orbiliomycetes</taxon>
        <taxon>Orbiliales</taxon>
        <taxon>Orbiliaceae</taxon>
        <taxon>Dactylellina</taxon>
    </lineage>
</organism>
<dbReference type="CDD" id="cd05403">
    <property type="entry name" value="NT_KNTase_like"/>
    <property type="match status" value="1"/>
</dbReference>
<evidence type="ECO:0000313" key="3">
    <source>
        <dbReference type="Proteomes" id="UP000015100"/>
    </source>
</evidence>
<dbReference type="OrthoDB" id="5388987at2759"/>
<dbReference type="Gene3D" id="3.30.460.10">
    <property type="entry name" value="Beta Polymerase, domain 2"/>
    <property type="match status" value="1"/>
</dbReference>
<dbReference type="Proteomes" id="UP000015100">
    <property type="component" value="Unassembled WGS sequence"/>
</dbReference>
<dbReference type="InterPro" id="IPR043519">
    <property type="entry name" value="NT_sf"/>
</dbReference>
<dbReference type="InterPro" id="IPR002934">
    <property type="entry name" value="Polymerase_NTP_transf_dom"/>
</dbReference>
<reference evidence="2 3" key="1">
    <citation type="journal article" date="2013" name="PLoS Genet.">
        <title>Genomic mechanisms accounting for the adaptation to parasitism in nematode-trapping fungi.</title>
        <authorList>
            <person name="Meerupati T."/>
            <person name="Andersson K.M."/>
            <person name="Friman E."/>
            <person name="Kumar D."/>
            <person name="Tunlid A."/>
            <person name="Ahren D."/>
        </authorList>
    </citation>
    <scope>NUCLEOTIDE SEQUENCE [LARGE SCALE GENOMIC DNA]</scope>
    <source>
        <strain evidence="2 3">CBS 200.50</strain>
    </source>
</reference>
<comment type="caution">
    <text evidence="2">The sequence shown here is derived from an EMBL/GenBank/DDBJ whole genome shotgun (WGS) entry which is preliminary data.</text>
</comment>
<dbReference type="Pfam" id="PF01909">
    <property type="entry name" value="NTP_transf_2"/>
    <property type="match status" value="1"/>
</dbReference>
<dbReference type="HOGENOM" id="CLU_1806100_0_0_1"/>
<keyword evidence="3" id="KW-1185">Reference proteome</keyword>
<sequence length="143" mass="15794">MSSPWPNFGLLPLPDIHALEQILGNGDLAVIGIVLTGSAARDMATKYSDVDIMVIRNEIENTRQVSRSQAIDEISLTLTELETVKPLGSEGAWNRRSYAWARVLHDSSGGRVTRAVELQERYNGRQFSTTKRFMSCCSVGHAS</sequence>
<feature type="domain" description="Polymerase nucleotidyl transferase" evidence="1">
    <location>
        <begin position="28"/>
        <end position="70"/>
    </location>
</feature>
<name>S8A9X0_DACHA</name>
<proteinExistence type="predicted"/>
<dbReference type="SUPFAM" id="SSF81301">
    <property type="entry name" value="Nucleotidyltransferase"/>
    <property type="match status" value="1"/>
</dbReference>
<dbReference type="EMBL" id="AQGS01000457">
    <property type="protein sequence ID" value="EPS39704.1"/>
    <property type="molecule type" value="Genomic_DNA"/>
</dbReference>
<reference evidence="3" key="2">
    <citation type="submission" date="2013-04" db="EMBL/GenBank/DDBJ databases">
        <title>Genomic mechanisms accounting for the adaptation to parasitism in nematode-trapping fungi.</title>
        <authorList>
            <person name="Ahren D.G."/>
        </authorList>
    </citation>
    <scope>NUCLEOTIDE SEQUENCE [LARGE SCALE GENOMIC DNA]</scope>
    <source>
        <strain evidence="3">CBS 200.50</strain>
    </source>
</reference>
<protein>
    <recommendedName>
        <fullName evidence="1">Polymerase nucleotidyl transferase domain-containing protein</fullName>
    </recommendedName>
</protein>